<dbReference type="SUPFAM" id="SSF53098">
    <property type="entry name" value="Ribonuclease H-like"/>
    <property type="match status" value="1"/>
</dbReference>
<gene>
    <name evidence="2" type="ORF">AVEN_1782_1</name>
</gene>
<accession>A0A4Y2N1F4</accession>
<dbReference type="Gene3D" id="3.30.420.10">
    <property type="entry name" value="Ribonuclease H-like superfamily/Ribonuclease H"/>
    <property type="match status" value="1"/>
</dbReference>
<evidence type="ECO:0000259" key="1">
    <source>
        <dbReference type="Pfam" id="PF18701"/>
    </source>
</evidence>
<evidence type="ECO:0000313" key="2">
    <source>
        <dbReference type="EMBL" id="GBN32559.1"/>
    </source>
</evidence>
<dbReference type="EMBL" id="BGPR01008254">
    <property type="protein sequence ID" value="GBN32559.1"/>
    <property type="molecule type" value="Genomic_DNA"/>
</dbReference>
<dbReference type="PANTHER" id="PTHR47331">
    <property type="entry name" value="PHD-TYPE DOMAIN-CONTAINING PROTEIN"/>
    <property type="match status" value="1"/>
</dbReference>
<reference evidence="2 3" key="1">
    <citation type="journal article" date="2019" name="Sci. Rep.">
        <title>Orb-weaving spider Araneus ventricosus genome elucidates the spidroin gene catalogue.</title>
        <authorList>
            <person name="Kono N."/>
            <person name="Nakamura H."/>
            <person name="Ohtoshi R."/>
            <person name="Moran D.A.P."/>
            <person name="Shinohara A."/>
            <person name="Yoshida Y."/>
            <person name="Fujiwara M."/>
            <person name="Mori M."/>
            <person name="Tomita M."/>
            <person name="Arakawa K."/>
        </authorList>
    </citation>
    <scope>NUCLEOTIDE SEQUENCE [LARGE SCALE GENOMIC DNA]</scope>
</reference>
<proteinExistence type="predicted"/>
<evidence type="ECO:0000313" key="3">
    <source>
        <dbReference type="Proteomes" id="UP000499080"/>
    </source>
</evidence>
<protein>
    <recommendedName>
        <fullName evidence="1">DUF5641 domain-containing protein</fullName>
    </recommendedName>
</protein>
<dbReference type="AlphaFoldDB" id="A0A4Y2N1F4"/>
<name>A0A4Y2N1F4_ARAVE</name>
<organism evidence="2 3">
    <name type="scientific">Araneus ventricosus</name>
    <name type="common">Orbweaver spider</name>
    <name type="synonym">Epeira ventricosa</name>
    <dbReference type="NCBI Taxonomy" id="182803"/>
    <lineage>
        <taxon>Eukaryota</taxon>
        <taxon>Metazoa</taxon>
        <taxon>Ecdysozoa</taxon>
        <taxon>Arthropoda</taxon>
        <taxon>Chelicerata</taxon>
        <taxon>Arachnida</taxon>
        <taxon>Araneae</taxon>
        <taxon>Araneomorphae</taxon>
        <taxon>Entelegynae</taxon>
        <taxon>Araneoidea</taxon>
        <taxon>Araneidae</taxon>
        <taxon>Araneus</taxon>
    </lineage>
</organism>
<dbReference type="Pfam" id="PF18701">
    <property type="entry name" value="DUF5641"/>
    <property type="match status" value="1"/>
</dbReference>
<dbReference type="Proteomes" id="UP000499080">
    <property type="component" value="Unassembled WGS sequence"/>
</dbReference>
<sequence length="309" mass="35468">MGNLPSERVNISGPFTITGLDLCGPYLVKYKNQRKGTLNKVYICVCICFSTKAIHLELLATLKRFTSRRGRCSKIYTDNATNFVGSNSKLKKFYKLINFPDENLANYFTSEGIDWNFIPPKSPHFGGLWEAGVKSVKHHLKRTIGNLHFTYEEFETIMIQIEGILNSRPLTPLSSDEDNFDVLTPGHFLIGRPISSIPEPFLTDINENRLSRWQKTTKVVQRIWKKWKSDYLNTLQARSKWMAEKDDLIIGQMVLIKDDFLPINTWLLGRILEVYYGSDGKVRVVKVRTKSGNFKRTINKIAVLPIDTS</sequence>
<dbReference type="InterPro" id="IPR040676">
    <property type="entry name" value="DUF5641"/>
</dbReference>
<comment type="caution">
    <text evidence="2">The sequence shown here is derived from an EMBL/GenBank/DDBJ whole genome shotgun (WGS) entry which is preliminary data.</text>
</comment>
<keyword evidence="3" id="KW-1185">Reference proteome</keyword>
<dbReference type="InterPro" id="IPR036397">
    <property type="entry name" value="RNaseH_sf"/>
</dbReference>
<feature type="domain" description="DUF5641" evidence="1">
    <location>
        <begin position="211"/>
        <end position="304"/>
    </location>
</feature>
<dbReference type="GO" id="GO:0003676">
    <property type="term" value="F:nucleic acid binding"/>
    <property type="evidence" value="ECO:0007669"/>
    <property type="project" value="InterPro"/>
</dbReference>
<dbReference type="OrthoDB" id="7444419at2759"/>
<dbReference type="InterPro" id="IPR012337">
    <property type="entry name" value="RNaseH-like_sf"/>
</dbReference>